<gene>
    <name evidence="2" type="ORF">VIN01S_23390</name>
</gene>
<dbReference type="RefSeq" id="WP_141345976.1">
    <property type="nucleotide sequence ID" value="NZ_BJLF01000011.1"/>
</dbReference>
<dbReference type="AlphaFoldDB" id="A0A4Y3HWY2"/>
<accession>A0A4Y3HWY2</accession>
<protein>
    <submittedName>
        <fullName evidence="2">Uncharacterized protein</fullName>
    </submittedName>
</protein>
<feature type="chain" id="PRO_5021470979" evidence="1">
    <location>
        <begin position="23"/>
        <end position="179"/>
    </location>
</feature>
<name>A0A4Y3HWY2_9VIBR</name>
<evidence type="ECO:0000313" key="2">
    <source>
        <dbReference type="EMBL" id="GEA51535.1"/>
    </source>
</evidence>
<dbReference type="EMBL" id="BJLF01000011">
    <property type="protein sequence ID" value="GEA51535.1"/>
    <property type="molecule type" value="Genomic_DNA"/>
</dbReference>
<reference evidence="2 3" key="1">
    <citation type="submission" date="2019-06" db="EMBL/GenBank/DDBJ databases">
        <title>Whole genome shotgun sequence of Vibrio inusitatus NBRC 102082.</title>
        <authorList>
            <person name="Hosoyama A."/>
            <person name="Uohara A."/>
            <person name="Ohji S."/>
            <person name="Ichikawa N."/>
        </authorList>
    </citation>
    <scope>NUCLEOTIDE SEQUENCE [LARGE SCALE GENOMIC DNA]</scope>
    <source>
        <strain evidence="2 3">NBRC 102082</strain>
    </source>
</reference>
<sequence length="179" mass="19438">MIANKLIVAFGLLMLPISLLHADELDMTDIQIADNYTLSTLRGGFRLSNDYVIDIGISITAAVNGKNIYQATIANLVFRNGNLTAEPTLDNDSSFTEINAVQVGEGNFIEGKANQPSSPGVTKPDIVTGPGIINIIQNTLDNSVLGLNTVVDVDARVESVNKQIRDDLRLKESLLQHRY</sequence>
<proteinExistence type="predicted"/>
<keyword evidence="3" id="KW-1185">Reference proteome</keyword>
<evidence type="ECO:0000256" key="1">
    <source>
        <dbReference type="SAM" id="SignalP"/>
    </source>
</evidence>
<comment type="caution">
    <text evidence="2">The sequence shown here is derived from an EMBL/GenBank/DDBJ whole genome shotgun (WGS) entry which is preliminary data.</text>
</comment>
<evidence type="ECO:0000313" key="3">
    <source>
        <dbReference type="Proteomes" id="UP000318717"/>
    </source>
</evidence>
<organism evidence="2 3">
    <name type="scientific">Vibrio inusitatus NBRC 102082</name>
    <dbReference type="NCBI Taxonomy" id="1219070"/>
    <lineage>
        <taxon>Bacteria</taxon>
        <taxon>Pseudomonadati</taxon>
        <taxon>Pseudomonadota</taxon>
        <taxon>Gammaproteobacteria</taxon>
        <taxon>Vibrionales</taxon>
        <taxon>Vibrionaceae</taxon>
        <taxon>Vibrio</taxon>
    </lineage>
</organism>
<feature type="signal peptide" evidence="1">
    <location>
        <begin position="1"/>
        <end position="22"/>
    </location>
</feature>
<keyword evidence="1" id="KW-0732">Signal</keyword>
<dbReference type="Proteomes" id="UP000318717">
    <property type="component" value="Unassembled WGS sequence"/>
</dbReference>
<dbReference type="OrthoDB" id="5906383at2"/>